<evidence type="ECO:0000313" key="3">
    <source>
        <dbReference type="Proteomes" id="UP000326950"/>
    </source>
</evidence>
<keyword evidence="3" id="KW-1185">Reference proteome</keyword>
<gene>
    <name evidence="2" type="ORF">BDV40DRAFT_296826</name>
</gene>
<dbReference type="OrthoDB" id="4497263at2759"/>
<keyword evidence="1" id="KW-0812">Transmembrane</keyword>
<evidence type="ECO:0000313" key="2">
    <source>
        <dbReference type="EMBL" id="KAE8166011.1"/>
    </source>
</evidence>
<dbReference type="EMBL" id="ML738596">
    <property type="protein sequence ID" value="KAE8166011.1"/>
    <property type="molecule type" value="Genomic_DNA"/>
</dbReference>
<dbReference type="Proteomes" id="UP000326950">
    <property type="component" value="Unassembled WGS sequence"/>
</dbReference>
<evidence type="ECO:0000256" key="1">
    <source>
        <dbReference type="SAM" id="Phobius"/>
    </source>
</evidence>
<organism evidence="2 3">
    <name type="scientific">Aspergillus tamarii</name>
    <dbReference type="NCBI Taxonomy" id="41984"/>
    <lineage>
        <taxon>Eukaryota</taxon>
        <taxon>Fungi</taxon>
        <taxon>Dikarya</taxon>
        <taxon>Ascomycota</taxon>
        <taxon>Pezizomycotina</taxon>
        <taxon>Eurotiomycetes</taxon>
        <taxon>Eurotiomycetidae</taxon>
        <taxon>Eurotiales</taxon>
        <taxon>Aspergillaceae</taxon>
        <taxon>Aspergillus</taxon>
        <taxon>Aspergillus subgen. Circumdati</taxon>
    </lineage>
</organism>
<keyword evidence="1" id="KW-0472">Membrane</keyword>
<accession>A0A5N6V7X8</accession>
<keyword evidence="1" id="KW-1133">Transmembrane helix</keyword>
<proteinExistence type="predicted"/>
<name>A0A5N6V7X8_ASPTM</name>
<protein>
    <recommendedName>
        <fullName evidence="4">Mid2 domain-containing protein</fullName>
    </recommendedName>
</protein>
<dbReference type="AlphaFoldDB" id="A0A5N6V7X8"/>
<evidence type="ECO:0008006" key="4">
    <source>
        <dbReference type="Google" id="ProtNLM"/>
    </source>
</evidence>
<sequence length="289" mass="31628">MALTSYPPETILKFAVTYKPLATPWGWNLQCSNIFRMSDEKLQAFDPEYYTYGPEDKKCVLPEFEEWFDAGSEIGPDGLTTEKWLGPLASPTNSGVSVYTSALYQSRTMFAYCPPEYTFLSKDFIDCVSAIHSETKVTYKTFKSTDWAIKTTEFTKVTDVHAVPVIGWNINHPGIGPATVTATATSSFDAISSTSTQTPIPGSNGISVGAKVGLGVGIPMAIMGVIVGAFLVYLRIKRHAKKGIATQLQPWRYGPELSEFEVSLHSTGGTPQRPLTELSAIREPSEMEG</sequence>
<feature type="transmembrane region" description="Helical" evidence="1">
    <location>
        <begin position="212"/>
        <end position="234"/>
    </location>
</feature>
<reference evidence="2 3" key="1">
    <citation type="submission" date="2019-04" db="EMBL/GenBank/DDBJ databases">
        <title>Friends and foes A comparative genomics study of 23 Aspergillus species from section Flavi.</title>
        <authorList>
            <consortium name="DOE Joint Genome Institute"/>
            <person name="Kjaerbolling I."/>
            <person name="Vesth T."/>
            <person name="Frisvad J.C."/>
            <person name="Nybo J.L."/>
            <person name="Theobald S."/>
            <person name="Kildgaard S."/>
            <person name="Isbrandt T."/>
            <person name="Kuo A."/>
            <person name="Sato A."/>
            <person name="Lyhne E.K."/>
            <person name="Kogle M.E."/>
            <person name="Wiebenga A."/>
            <person name="Kun R.S."/>
            <person name="Lubbers R.J."/>
            <person name="Makela M.R."/>
            <person name="Barry K."/>
            <person name="Chovatia M."/>
            <person name="Clum A."/>
            <person name="Daum C."/>
            <person name="Haridas S."/>
            <person name="He G."/>
            <person name="LaButti K."/>
            <person name="Lipzen A."/>
            <person name="Mondo S."/>
            <person name="Riley R."/>
            <person name="Salamov A."/>
            <person name="Simmons B.A."/>
            <person name="Magnuson J.K."/>
            <person name="Henrissat B."/>
            <person name="Mortensen U.H."/>
            <person name="Larsen T.O."/>
            <person name="Devries R.P."/>
            <person name="Grigoriev I.V."/>
            <person name="Machida M."/>
            <person name="Baker S.E."/>
            <person name="Andersen M.R."/>
        </authorList>
    </citation>
    <scope>NUCLEOTIDE SEQUENCE [LARGE SCALE GENOMIC DNA]</scope>
    <source>
        <strain evidence="2 3">CBS 117626</strain>
    </source>
</reference>